<comment type="caution">
    <text evidence="1">The sequence shown here is derived from an EMBL/GenBank/DDBJ whole genome shotgun (WGS) entry which is preliminary data.</text>
</comment>
<dbReference type="PANTHER" id="PTHR43649:SF32">
    <property type="entry name" value="SUGAR BINDING SECRETED PROTEIN"/>
    <property type="match status" value="1"/>
</dbReference>
<protein>
    <submittedName>
        <fullName evidence="1">ABC transporter substrate-binding protein</fullName>
    </submittedName>
</protein>
<dbReference type="RefSeq" id="WP_344968687.1">
    <property type="nucleotide sequence ID" value="NZ_BAABDD010000005.1"/>
</dbReference>
<sequence length="427" mass="46353">MAEHVSGRWAAVVLSGGALLAATACGGSGADADGAESQITLTIHTFGTFGYEALYEEFEAEHPKVTVEPRNTKFEDYTAQLEKSLDEGSADDVVAIEEGFMGAMRGRSDDFVDLRDYGAGSMAVNFLDWKWEGGMTADGKLIGLGTDMGSLAMCYRRDLFEQAGLPTDREEVGALWETWDDFLATGETFMNSSVNAKFIDTVTQVYNTRVMQGADHTYFDRQGNLVIESNPAIEEGWQFAVEMVEADLTADVQVFTEAWTAGLQEGSFAVTTCPAWMLGQIKEAAGPELYGAWDVASVPGGGGNWGGSWLAVPTQSEHPQMAAELAKYLTRPEGQMAAFHAANNLPTSPQALEDAQVRAFTNPYFNNAPVGEIYASNAAELQPVYLGVDHQPVRLMIEETLRAMDTGEMTPQEAWDHVVTQAEQEAN</sequence>
<dbReference type="Proteomes" id="UP001500908">
    <property type="component" value="Unassembled WGS sequence"/>
</dbReference>
<gene>
    <name evidence="1" type="ORF">GCM10022402_14520</name>
</gene>
<dbReference type="PANTHER" id="PTHR43649">
    <property type="entry name" value="ARABINOSE-BINDING PROTEIN-RELATED"/>
    <property type="match status" value="1"/>
</dbReference>
<reference evidence="2" key="1">
    <citation type="journal article" date="2019" name="Int. J. Syst. Evol. Microbiol.">
        <title>The Global Catalogue of Microorganisms (GCM) 10K type strain sequencing project: providing services to taxonomists for standard genome sequencing and annotation.</title>
        <authorList>
            <consortium name="The Broad Institute Genomics Platform"/>
            <consortium name="The Broad Institute Genome Sequencing Center for Infectious Disease"/>
            <person name="Wu L."/>
            <person name="Ma J."/>
        </authorList>
    </citation>
    <scope>NUCLEOTIDE SEQUENCE [LARGE SCALE GENOMIC DNA]</scope>
    <source>
        <strain evidence="2">JCM 17137</strain>
    </source>
</reference>
<dbReference type="EMBL" id="BAABDD010000005">
    <property type="protein sequence ID" value="GAA3735422.1"/>
    <property type="molecule type" value="Genomic_DNA"/>
</dbReference>
<accession>A0ABP7FGS6</accession>
<keyword evidence="2" id="KW-1185">Reference proteome</keyword>
<evidence type="ECO:0000313" key="1">
    <source>
        <dbReference type="EMBL" id="GAA3735422.1"/>
    </source>
</evidence>
<dbReference type="Gene3D" id="3.40.190.10">
    <property type="entry name" value="Periplasmic binding protein-like II"/>
    <property type="match status" value="1"/>
</dbReference>
<dbReference type="InterPro" id="IPR006059">
    <property type="entry name" value="SBP"/>
</dbReference>
<organism evidence="1 2">
    <name type="scientific">Salinactinospora qingdaonensis</name>
    <dbReference type="NCBI Taxonomy" id="702744"/>
    <lineage>
        <taxon>Bacteria</taxon>
        <taxon>Bacillati</taxon>
        <taxon>Actinomycetota</taxon>
        <taxon>Actinomycetes</taxon>
        <taxon>Streptosporangiales</taxon>
        <taxon>Nocardiopsidaceae</taxon>
        <taxon>Salinactinospora</taxon>
    </lineage>
</organism>
<proteinExistence type="predicted"/>
<dbReference type="SUPFAM" id="SSF53850">
    <property type="entry name" value="Periplasmic binding protein-like II"/>
    <property type="match status" value="1"/>
</dbReference>
<dbReference type="InterPro" id="IPR050490">
    <property type="entry name" value="Bact_solute-bd_prot1"/>
</dbReference>
<dbReference type="Pfam" id="PF13416">
    <property type="entry name" value="SBP_bac_8"/>
    <property type="match status" value="1"/>
</dbReference>
<name>A0ABP7FGS6_9ACTN</name>
<evidence type="ECO:0000313" key="2">
    <source>
        <dbReference type="Proteomes" id="UP001500908"/>
    </source>
</evidence>